<dbReference type="InterPro" id="IPR010260">
    <property type="entry name" value="AlpA"/>
</dbReference>
<dbReference type="Gene3D" id="1.10.238.160">
    <property type="match status" value="1"/>
</dbReference>
<dbReference type="Proteomes" id="UP000808146">
    <property type="component" value="Unassembled WGS sequence"/>
</dbReference>
<dbReference type="EMBL" id="JADKBR010000001">
    <property type="protein sequence ID" value="MBK8889516.1"/>
    <property type="molecule type" value="Genomic_DNA"/>
</dbReference>
<organism evidence="1 2">
    <name type="scientific">Candidatus Dechloromonas phosphorivorans</name>
    <dbReference type="NCBI Taxonomy" id="2899244"/>
    <lineage>
        <taxon>Bacteria</taxon>
        <taxon>Pseudomonadati</taxon>
        <taxon>Pseudomonadota</taxon>
        <taxon>Betaproteobacteria</taxon>
        <taxon>Rhodocyclales</taxon>
        <taxon>Azonexaceae</taxon>
        <taxon>Dechloromonas</taxon>
    </lineage>
</organism>
<sequence>MSKQEPTKGALPITGYVRQSQLVPHIIPFSSATLWRKVKAGQFPRPVKLSERVTAWAADDVRAWMRQQSLEVAKTVGR</sequence>
<protein>
    <submittedName>
        <fullName evidence="1">AlpA family phage regulatory protein</fullName>
    </submittedName>
</protein>
<gene>
    <name evidence="1" type="ORF">IPN75_03500</name>
</gene>
<accession>A0A9D7LKX1</accession>
<reference evidence="1" key="1">
    <citation type="submission" date="2020-10" db="EMBL/GenBank/DDBJ databases">
        <title>Connecting structure to function with the recovery of over 1000 high-quality activated sludge metagenome-assembled genomes encoding full-length rRNA genes using long-read sequencing.</title>
        <authorList>
            <person name="Singleton C.M."/>
            <person name="Petriglieri F."/>
            <person name="Kristensen J.M."/>
            <person name="Kirkegaard R.H."/>
            <person name="Michaelsen T.Y."/>
            <person name="Andersen M.H."/>
            <person name="Karst S.M."/>
            <person name="Dueholm M.S."/>
            <person name="Nielsen P.H."/>
            <person name="Albertsen M."/>
        </authorList>
    </citation>
    <scope>NUCLEOTIDE SEQUENCE</scope>
    <source>
        <strain evidence="1">OdNE_18-Q3-R46-58_BAT3C.305</strain>
    </source>
</reference>
<evidence type="ECO:0000313" key="1">
    <source>
        <dbReference type="EMBL" id="MBK8889516.1"/>
    </source>
</evidence>
<proteinExistence type="predicted"/>
<dbReference type="AlphaFoldDB" id="A0A9D7LKX1"/>
<evidence type="ECO:0000313" key="2">
    <source>
        <dbReference type="Proteomes" id="UP000808146"/>
    </source>
</evidence>
<comment type="caution">
    <text evidence="1">The sequence shown here is derived from an EMBL/GenBank/DDBJ whole genome shotgun (WGS) entry which is preliminary data.</text>
</comment>
<name>A0A9D7LKX1_9RHOO</name>
<dbReference type="Pfam" id="PF05930">
    <property type="entry name" value="Phage_AlpA"/>
    <property type="match status" value="1"/>
</dbReference>